<accession>A0A820NZM7</accession>
<dbReference type="EMBL" id="CAJOBD010065514">
    <property type="protein sequence ID" value="CAF4396386.1"/>
    <property type="molecule type" value="Genomic_DNA"/>
</dbReference>
<evidence type="ECO:0000313" key="2">
    <source>
        <dbReference type="EMBL" id="CAF4396386.1"/>
    </source>
</evidence>
<dbReference type="Proteomes" id="UP000663836">
    <property type="component" value="Unassembled WGS sequence"/>
</dbReference>
<protein>
    <submittedName>
        <fullName evidence="2">Uncharacterized protein</fullName>
    </submittedName>
</protein>
<sequence>MQSTSNITNICERKFSLKFLVLRLFLVIVPCGITASLSKEDEDALINTCKEVETKLKKAGLRVYGDYRDNYSPG</sequence>
<keyword evidence="1" id="KW-0472">Membrane</keyword>
<name>A0A820NZM7_9BILA</name>
<organism evidence="2 3">
    <name type="scientific">Rotaria sordida</name>
    <dbReference type="NCBI Taxonomy" id="392033"/>
    <lineage>
        <taxon>Eukaryota</taxon>
        <taxon>Metazoa</taxon>
        <taxon>Spiralia</taxon>
        <taxon>Gnathifera</taxon>
        <taxon>Rotifera</taxon>
        <taxon>Eurotatoria</taxon>
        <taxon>Bdelloidea</taxon>
        <taxon>Philodinida</taxon>
        <taxon>Philodinidae</taxon>
        <taxon>Rotaria</taxon>
    </lineage>
</organism>
<feature type="non-terminal residue" evidence="2">
    <location>
        <position position="1"/>
    </location>
</feature>
<dbReference type="AlphaFoldDB" id="A0A820NZM7"/>
<keyword evidence="1" id="KW-1133">Transmembrane helix</keyword>
<evidence type="ECO:0000313" key="3">
    <source>
        <dbReference type="Proteomes" id="UP000663836"/>
    </source>
</evidence>
<dbReference type="SUPFAM" id="SSF52954">
    <property type="entry name" value="Class II aaRS ABD-related"/>
    <property type="match status" value="1"/>
</dbReference>
<evidence type="ECO:0000256" key="1">
    <source>
        <dbReference type="SAM" id="Phobius"/>
    </source>
</evidence>
<proteinExistence type="predicted"/>
<gene>
    <name evidence="2" type="ORF">JBS370_LOCUS43315</name>
</gene>
<reference evidence="2" key="1">
    <citation type="submission" date="2021-02" db="EMBL/GenBank/DDBJ databases">
        <authorList>
            <person name="Nowell W R."/>
        </authorList>
    </citation>
    <scope>NUCLEOTIDE SEQUENCE</scope>
</reference>
<keyword evidence="1" id="KW-0812">Transmembrane</keyword>
<dbReference type="Gene3D" id="3.40.50.800">
    <property type="entry name" value="Anticodon-binding domain"/>
    <property type="match status" value="1"/>
</dbReference>
<dbReference type="InterPro" id="IPR036621">
    <property type="entry name" value="Anticodon-bd_dom_sf"/>
</dbReference>
<comment type="caution">
    <text evidence="2">The sequence shown here is derived from an EMBL/GenBank/DDBJ whole genome shotgun (WGS) entry which is preliminary data.</text>
</comment>
<feature type="transmembrane region" description="Helical" evidence="1">
    <location>
        <begin position="20"/>
        <end position="38"/>
    </location>
</feature>